<dbReference type="OrthoDB" id="1434673at2"/>
<dbReference type="GO" id="GO:0016874">
    <property type="term" value="F:ligase activity"/>
    <property type="evidence" value="ECO:0007669"/>
    <property type="project" value="UniProtKB-KW"/>
</dbReference>
<reference evidence="1 2" key="1">
    <citation type="submission" date="2019-02" db="EMBL/GenBank/DDBJ databases">
        <title>Genomic Encyclopedia of Archaeal and Bacterial Type Strains, Phase II (KMG-II): from individual species to whole genera.</title>
        <authorList>
            <person name="Goeker M."/>
        </authorList>
    </citation>
    <scope>NUCLEOTIDE SEQUENCE [LARGE SCALE GENOMIC DNA]</scope>
    <source>
        <strain evidence="1 2">DSM 18101</strain>
    </source>
</reference>
<protein>
    <submittedName>
        <fullName evidence="1">Ubiquitin-protein ligase</fullName>
    </submittedName>
</protein>
<evidence type="ECO:0000313" key="1">
    <source>
        <dbReference type="EMBL" id="RZU29749.1"/>
    </source>
</evidence>
<dbReference type="AlphaFoldDB" id="A0A4Q7Y261"/>
<dbReference type="CDD" id="cd00195">
    <property type="entry name" value="UBCc_UEV"/>
    <property type="match status" value="1"/>
</dbReference>
<sequence>MHPVRRRRLLSDFAAVQRLATASEGRIVVQSASGDPPDSYVLGFHCRSLSELSPRGPVFTDHHHVKLQCLAAYPAQPPYATMLTPVVHPHIWPNRVLCLGSWKPHEKLDSLVQRIGSILCYDPTAINWRSVADDDAAAWARTHQNLFPLDHPFPSVATLTCDHV</sequence>
<name>A0A4Q7Y261_9BACT</name>
<comment type="caution">
    <text evidence="1">The sequence shown here is derived from an EMBL/GenBank/DDBJ whole genome shotgun (WGS) entry which is preliminary data.</text>
</comment>
<gene>
    <name evidence="1" type="ORF">BDD14_6367</name>
</gene>
<evidence type="ECO:0000313" key="2">
    <source>
        <dbReference type="Proteomes" id="UP000292958"/>
    </source>
</evidence>
<organism evidence="1 2">
    <name type="scientific">Edaphobacter modestus</name>
    <dbReference type="NCBI Taxonomy" id="388466"/>
    <lineage>
        <taxon>Bacteria</taxon>
        <taxon>Pseudomonadati</taxon>
        <taxon>Acidobacteriota</taxon>
        <taxon>Terriglobia</taxon>
        <taxon>Terriglobales</taxon>
        <taxon>Acidobacteriaceae</taxon>
        <taxon>Edaphobacter</taxon>
    </lineage>
</organism>
<dbReference type="InterPro" id="IPR016135">
    <property type="entry name" value="UBQ-conjugating_enzyme/RWD"/>
</dbReference>
<accession>A0A4Q7Y261</accession>
<dbReference type="Gene3D" id="3.10.110.10">
    <property type="entry name" value="Ubiquitin Conjugating Enzyme"/>
    <property type="match status" value="1"/>
</dbReference>
<dbReference type="RefSeq" id="WP_130425050.1">
    <property type="nucleotide sequence ID" value="NZ_SHKW01000007.1"/>
</dbReference>
<dbReference type="Proteomes" id="UP000292958">
    <property type="component" value="Unassembled WGS sequence"/>
</dbReference>
<keyword evidence="2" id="KW-1185">Reference proteome</keyword>
<dbReference type="SUPFAM" id="SSF54495">
    <property type="entry name" value="UBC-like"/>
    <property type="match status" value="1"/>
</dbReference>
<keyword evidence="1" id="KW-0436">Ligase</keyword>
<proteinExistence type="predicted"/>
<dbReference type="EMBL" id="SHKW01000007">
    <property type="protein sequence ID" value="RZU29749.1"/>
    <property type="molecule type" value="Genomic_DNA"/>
</dbReference>